<organism evidence="1 2">
    <name type="scientific">Scutellospora calospora</name>
    <dbReference type="NCBI Taxonomy" id="85575"/>
    <lineage>
        <taxon>Eukaryota</taxon>
        <taxon>Fungi</taxon>
        <taxon>Fungi incertae sedis</taxon>
        <taxon>Mucoromycota</taxon>
        <taxon>Glomeromycotina</taxon>
        <taxon>Glomeromycetes</taxon>
        <taxon>Diversisporales</taxon>
        <taxon>Gigasporaceae</taxon>
        <taxon>Scutellospora</taxon>
    </lineage>
</organism>
<proteinExistence type="predicted"/>
<keyword evidence="2" id="KW-1185">Reference proteome</keyword>
<dbReference type="EMBL" id="CAJVPM010027733">
    <property type="protein sequence ID" value="CAG8667177.1"/>
    <property type="molecule type" value="Genomic_DNA"/>
</dbReference>
<comment type="caution">
    <text evidence="1">The sequence shown here is derived from an EMBL/GenBank/DDBJ whole genome shotgun (WGS) entry which is preliminary data.</text>
</comment>
<gene>
    <name evidence="1" type="ORF">SCALOS_LOCUS9241</name>
</gene>
<accession>A0ACA9NRD4</accession>
<evidence type="ECO:0000313" key="2">
    <source>
        <dbReference type="Proteomes" id="UP000789860"/>
    </source>
</evidence>
<protein>
    <submittedName>
        <fullName evidence="1">2068_t:CDS:1</fullName>
    </submittedName>
</protein>
<name>A0ACA9NRD4_9GLOM</name>
<feature type="non-terminal residue" evidence="1">
    <location>
        <position position="1"/>
    </location>
</feature>
<sequence length="116" mass="13482">LKDPLNEMCSKELKLRTEVIQKLTLPAPIHDITEPKDSEMVCSYCNVFSYFLALKFKCADQTLCIEHADYAPGMCNCGEKNEKKYCYLMQVLIRDFHLKSLMDTMEYTVQQAQQDI</sequence>
<dbReference type="Proteomes" id="UP000789860">
    <property type="component" value="Unassembled WGS sequence"/>
</dbReference>
<evidence type="ECO:0000313" key="1">
    <source>
        <dbReference type="EMBL" id="CAG8667177.1"/>
    </source>
</evidence>
<reference evidence="1" key="1">
    <citation type="submission" date="2021-06" db="EMBL/GenBank/DDBJ databases">
        <authorList>
            <person name="Kallberg Y."/>
            <person name="Tangrot J."/>
            <person name="Rosling A."/>
        </authorList>
    </citation>
    <scope>NUCLEOTIDE SEQUENCE</scope>
    <source>
        <strain evidence="1">AU212A</strain>
    </source>
</reference>